<dbReference type="AlphaFoldDB" id="A0A8E6B787"/>
<protein>
    <submittedName>
        <fullName evidence="2">TIGR03067 domain-containing protein</fullName>
    </submittedName>
</protein>
<sequence>MRTAMTFGTLVLCSLMGTASAQKADKFDPYLMIGDWKITEGTKMGEKSEEKALLGKIVISKDLIQIFGTDNSKAEHEMSYKLDTKTMPVTITLTGKEGPAKDTTTEGIVEVSSDTLKLCYAFPGEKKPSEFGSKKDSKNFYFILKKQKDKK</sequence>
<evidence type="ECO:0000256" key="1">
    <source>
        <dbReference type="SAM" id="SignalP"/>
    </source>
</evidence>
<evidence type="ECO:0000313" key="3">
    <source>
        <dbReference type="Proteomes" id="UP000676194"/>
    </source>
</evidence>
<dbReference type="Proteomes" id="UP000676194">
    <property type="component" value="Chromosome"/>
</dbReference>
<dbReference type="EMBL" id="CP074694">
    <property type="protein sequence ID" value="QVL32642.1"/>
    <property type="molecule type" value="Genomic_DNA"/>
</dbReference>
<proteinExistence type="predicted"/>
<feature type="chain" id="PRO_5034705670" evidence="1">
    <location>
        <begin position="24"/>
        <end position="151"/>
    </location>
</feature>
<organism evidence="2 3">
    <name type="scientific">Telmatocola sphagniphila</name>
    <dbReference type="NCBI Taxonomy" id="1123043"/>
    <lineage>
        <taxon>Bacteria</taxon>
        <taxon>Pseudomonadati</taxon>
        <taxon>Planctomycetota</taxon>
        <taxon>Planctomycetia</taxon>
        <taxon>Gemmatales</taxon>
        <taxon>Gemmataceae</taxon>
    </lineage>
</organism>
<name>A0A8E6B787_9BACT</name>
<keyword evidence="1" id="KW-0732">Signal</keyword>
<feature type="signal peptide" evidence="1">
    <location>
        <begin position="1"/>
        <end position="23"/>
    </location>
</feature>
<reference evidence="2" key="1">
    <citation type="submission" date="2021-05" db="EMBL/GenBank/DDBJ databases">
        <title>Complete genome sequence of the cellulolytic planctomycete Telmatocola sphagniphila SP2T and characterization of the first cellulase from planctomycetes.</title>
        <authorList>
            <person name="Rakitin A.L."/>
            <person name="Beletsky A.V."/>
            <person name="Naumoff D.G."/>
            <person name="Kulichevskaya I.S."/>
            <person name="Mardanov A.V."/>
            <person name="Ravin N.V."/>
            <person name="Dedysh S.N."/>
        </authorList>
    </citation>
    <scope>NUCLEOTIDE SEQUENCE</scope>
    <source>
        <strain evidence="2">SP2T</strain>
    </source>
</reference>
<dbReference type="KEGG" id="tsph:KIH39_01625"/>
<evidence type="ECO:0000313" key="2">
    <source>
        <dbReference type="EMBL" id="QVL32642.1"/>
    </source>
</evidence>
<dbReference type="RefSeq" id="WP_213497534.1">
    <property type="nucleotide sequence ID" value="NZ_CP074694.1"/>
</dbReference>
<dbReference type="InterPro" id="IPR017504">
    <property type="entry name" value="CHP03067_Planctomycetes"/>
</dbReference>
<accession>A0A8E6B787</accession>
<gene>
    <name evidence="2" type="ORF">KIH39_01625</name>
</gene>
<dbReference type="NCBIfam" id="TIGR03067">
    <property type="entry name" value="Planc_TIGR03067"/>
    <property type="match status" value="1"/>
</dbReference>
<keyword evidence="3" id="KW-1185">Reference proteome</keyword>